<dbReference type="OMA" id="SECAKIC"/>
<organism evidence="4 5">
    <name type="scientific">Ectocarpus siliculosus</name>
    <name type="common">Brown alga</name>
    <name type="synonym">Conferva siliculosa</name>
    <dbReference type="NCBI Taxonomy" id="2880"/>
    <lineage>
        <taxon>Eukaryota</taxon>
        <taxon>Sar</taxon>
        <taxon>Stramenopiles</taxon>
        <taxon>Ochrophyta</taxon>
        <taxon>PX clade</taxon>
        <taxon>Phaeophyceae</taxon>
        <taxon>Ectocarpales</taxon>
        <taxon>Ectocarpaceae</taxon>
        <taxon>Ectocarpus</taxon>
    </lineage>
</organism>
<dbReference type="Gene3D" id="3.30.465.10">
    <property type="match status" value="1"/>
</dbReference>
<evidence type="ECO:0000256" key="2">
    <source>
        <dbReference type="ARBA" id="ARBA00023002"/>
    </source>
</evidence>
<dbReference type="EMBL" id="FN649752">
    <property type="protein sequence ID" value="CBN79314.1"/>
    <property type="molecule type" value="Genomic_DNA"/>
</dbReference>
<feature type="domain" description="FAD-binding PCMH-type" evidence="3">
    <location>
        <begin position="65"/>
        <end position="202"/>
    </location>
</feature>
<evidence type="ECO:0000313" key="5">
    <source>
        <dbReference type="Proteomes" id="UP000002630"/>
    </source>
</evidence>
<dbReference type="InterPro" id="IPR051264">
    <property type="entry name" value="FAD-oxidored/transferase_4"/>
</dbReference>
<comment type="cofactor">
    <cofactor evidence="1">
        <name>FAD</name>
        <dbReference type="ChEBI" id="CHEBI:57692"/>
    </cofactor>
</comment>
<dbReference type="FunFam" id="3.30.43.10:FF:000011">
    <property type="entry name" value="D-lactate dehydrogenase (Cytochrome)"/>
    <property type="match status" value="1"/>
</dbReference>
<dbReference type="STRING" id="2880.D8LHN2"/>
<dbReference type="PROSITE" id="PS51387">
    <property type="entry name" value="FAD_PCMH"/>
    <property type="match status" value="1"/>
</dbReference>
<dbReference type="PANTHER" id="PTHR43716">
    <property type="entry name" value="D-2-HYDROXYGLUTARATE DEHYDROGENASE, MITOCHONDRIAL"/>
    <property type="match status" value="1"/>
</dbReference>
<sequence>MRFLSLRRARSRLRKSTSTTGLFGRSYASVTDADLDFFRGVVGADHVKTSPEDLESFNTDWMKKYRGASPAAVLPSNTDQVSRLLRHCNERRIAVVPQGGNTGLVGGSVPAGRAGVGEVVLSTSRMKSVVSFDPLAGVLTCEAGCILENLDAYLAEQGFAMPLDLGAKGSCQIGGNISTNAGGLRLLRYGSLHGSVLGLEKK</sequence>
<gene>
    <name evidence="4" type="ORF">Esi_0197_0042</name>
</gene>
<dbReference type="InterPro" id="IPR006094">
    <property type="entry name" value="Oxid_FAD_bind_N"/>
</dbReference>
<protein>
    <submittedName>
        <fullName evidence="4">D-lactate dehydrognease 2, putative</fullName>
    </submittedName>
</protein>
<accession>D8LHN2</accession>
<name>D8LHN2_ECTSI</name>
<keyword evidence="5" id="KW-1185">Reference proteome</keyword>
<evidence type="ECO:0000313" key="4">
    <source>
        <dbReference type="EMBL" id="CBN79314.1"/>
    </source>
</evidence>
<keyword evidence="2" id="KW-0560">Oxidoreductase</keyword>
<dbReference type="GO" id="GO:0005739">
    <property type="term" value="C:mitochondrion"/>
    <property type="evidence" value="ECO:0007669"/>
    <property type="project" value="TreeGrafter"/>
</dbReference>
<dbReference type="InterPro" id="IPR036318">
    <property type="entry name" value="FAD-bd_PCMH-like_sf"/>
</dbReference>
<dbReference type="InterPro" id="IPR016166">
    <property type="entry name" value="FAD-bd_PCMH"/>
</dbReference>
<dbReference type="PANTHER" id="PTHR43716:SF1">
    <property type="entry name" value="D-2-HYDROXYGLUTARATE DEHYDROGENASE, MITOCHONDRIAL"/>
    <property type="match status" value="1"/>
</dbReference>
<dbReference type="OrthoDB" id="5332616at2759"/>
<dbReference type="EMBL" id="FN648372">
    <property type="protein sequence ID" value="CBN79314.1"/>
    <property type="molecule type" value="Genomic_DNA"/>
</dbReference>
<evidence type="ECO:0000256" key="1">
    <source>
        <dbReference type="ARBA" id="ARBA00001974"/>
    </source>
</evidence>
<reference evidence="4 5" key="1">
    <citation type="journal article" date="2010" name="Nature">
        <title>The Ectocarpus genome and the independent evolution of multicellularity in brown algae.</title>
        <authorList>
            <person name="Cock J.M."/>
            <person name="Sterck L."/>
            <person name="Rouze P."/>
            <person name="Scornet D."/>
            <person name="Allen A.E."/>
            <person name="Amoutzias G."/>
            <person name="Anthouard V."/>
            <person name="Artiguenave F."/>
            <person name="Aury J.M."/>
            <person name="Badger J.H."/>
            <person name="Beszteri B."/>
            <person name="Billiau K."/>
            <person name="Bonnet E."/>
            <person name="Bothwell J.H."/>
            <person name="Bowler C."/>
            <person name="Boyen C."/>
            <person name="Brownlee C."/>
            <person name="Carrano C.J."/>
            <person name="Charrier B."/>
            <person name="Cho G.Y."/>
            <person name="Coelho S.M."/>
            <person name="Collen J."/>
            <person name="Corre E."/>
            <person name="Da Silva C."/>
            <person name="Delage L."/>
            <person name="Delaroque N."/>
            <person name="Dittami S.M."/>
            <person name="Doulbeau S."/>
            <person name="Elias M."/>
            <person name="Farnham G."/>
            <person name="Gachon C.M."/>
            <person name="Gschloessl B."/>
            <person name="Heesch S."/>
            <person name="Jabbari K."/>
            <person name="Jubin C."/>
            <person name="Kawai H."/>
            <person name="Kimura K."/>
            <person name="Kloareg B."/>
            <person name="Kupper F.C."/>
            <person name="Lang D."/>
            <person name="Le Bail A."/>
            <person name="Leblanc C."/>
            <person name="Lerouge P."/>
            <person name="Lohr M."/>
            <person name="Lopez P.J."/>
            <person name="Martens C."/>
            <person name="Maumus F."/>
            <person name="Michel G."/>
            <person name="Miranda-Saavedra D."/>
            <person name="Morales J."/>
            <person name="Moreau H."/>
            <person name="Motomura T."/>
            <person name="Nagasato C."/>
            <person name="Napoli C.A."/>
            <person name="Nelson D.R."/>
            <person name="Nyvall-Collen P."/>
            <person name="Peters A.F."/>
            <person name="Pommier C."/>
            <person name="Potin P."/>
            <person name="Poulain J."/>
            <person name="Quesneville H."/>
            <person name="Read B."/>
            <person name="Rensing S.A."/>
            <person name="Ritter A."/>
            <person name="Rousvoal S."/>
            <person name="Samanta M."/>
            <person name="Samson G."/>
            <person name="Schroeder D.C."/>
            <person name="Segurens B."/>
            <person name="Strittmatter M."/>
            <person name="Tonon T."/>
            <person name="Tregear J.W."/>
            <person name="Valentin K."/>
            <person name="von Dassow P."/>
            <person name="Yamagishi T."/>
            <person name="Van de Peer Y."/>
            <person name="Wincker P."/>
        </authorList>
    </citation>
    <scope>NUCLEOTIDE SEQUENCE [LARGE SCALE GENOMIC DNA]</scope>
    <source>
        <strain evidence="5">Ec32 / CCAP1310/4</strain>
    </source>
</reference>
<proteinExistence type="predicted"/>
<dbReference type="InParanoid" id="D8LHN2"/>
<dbReference type="InterPro" id="IPR016167">
    <property type="entry name" value="FAD-bd_PCMH_sub1"/>
</dbReference>
<evidence type="ECO:0000259" key="3">
    <source>
        <dbReference type="PROSITE" id="PS51387"/>
    </source>
</evidence>
<dbReference type="SUPFAM" id="SSF56176">
    <property type="entry name" value="FAD-binding/transporter-associated domain-like"/>
    <property type="match status" value="1"/>
</dbReference>
<dbReference type="InterPro" id="IPR016169">
    <property type="entry name" value="FAD-bd_PCMH_sub2"/>
</dbReference>
<dbReference type="GO" id="GO:0071949">
    <property type="term" value="F:FAD binding"/>
    <property type="evidence" value="ECO:0007669"/>
    <property type="project" value="InterPro"/>
</dbReference>
<dbReference type="eggNOG" id="KOG1232">
    <property type="taxonomic scope" value="Eukaryota"/>
</dbReference>
<dbReference type="AlphaFoldDB" id="D8LHN2"/>
<dbReference type="Proteomes" id="UP000002630">
    <property type="component" value="Linkage Group LG27"/>
</dbReference>
<dbReference type="Gene3D" id="3.30.43.10">
    <property type="entry name" value="Uridine Diphospho-n-acetylenolpyruvylglucosamine Reductase, domain 2"/>
    <property type="match status" value="1"/>
</dbReference>
<dbReference type="Pfam" id="PF01565">
    <property type="entry name" value="FAD_binding_4"/>
    <property type="match status" value="1"/>
</dbReference>
<dbReference type="GO" id="GO:0016491">
    <property type="term" value="F:oxidoreductase activity"/>
    <property type="evidence" value="ECO:0007669"/>
    <property type="project" value="UniProtKB-KW"/>
</dbReference>